<accession>A0A1V0SFT5</accession>
<protein>
    <submittedName>
        <fullName evidence="1">Uncharacterized protein</fullName>
    </submittedName>
</protein>
<proteinExistence type="predicted"/>
<sequence>MNQHRFTCSNCKVEFSTKFPYKGKNPYCGNCRVNNNNNNEPQKIEKQTFGVVINCCHGGACLSMEARNMYYFLGGTLSCDDVDDINLRKDPILVQVVDVLGKEANGASYSNLQVVQVPNEFSNCFKIDEYDGAESVEYDVGMRFLNDIKTMDLDAMTPQQCQVYLREMKNLEQKYGKDNE</sequence>
<evidence type="ECO:0000313" key="1">
    <source>
        <dbReference type="EMBL" id="ARF10488.1"/>
    </source>
</evidence>
<organism evidence="1">
    <name type="scientific">Hokovirus HKV1</name>
    <dbReference type="NCBI Taxonomy" id="1977638"/>
    <lineage>
        <taxon>Viruses</taxon>
        <taxon>Varidnaviria</taxon>
        <taxon>Bamfordvirae</taxon>
        <taxon>Nucleocytoviricota</taxon>
        <taxon>Megaviricetes</taxon>
        <taxon>Imitervirales</taxon>
        <taxon>Mimiviridae</taxon>
        <taxon>Klosneuvirinae</taxon>
        <taxon>Hokovirus</taxon>
    </lineage>
</organism>
<dbReference type="EMBL" id="KY684104">
    <property type="protein sequence ID" value="ARF10488.1"/>
    <property type="molecule type" value="Genomic_DNA"/>
</dbReference>
<name>A0A1V0SFT5_9VIRU</name>
<reference evidence="1" key="1">
    <citation type="journal article" date="2017" name="Science">
        <title>Giant viruses with an expanded complement of translation system components.</title>
        <authorList>
            <person name="Schulz F."/>
            <person name="Yutin N."/>
            <person name="Ivanova N.N."/>
            <person name="Ortega D.R."/>
            <person name="Lee T.K."/>
            <person name="Vierheilig J."/>
            <person name="Daims H."/>
            <person name="Horn M."/>
            <person name="Wagner M."/>
            <person name="Jensen G.J."/>
            <person name="Kyrpides N.C."/>
            <person name="Koonin E.V."/>
            <person name="Woyke T."/>
        </authorList>
    </citation>
    <scope>NUCLEOTIDE SEQUENCE</scope>
    <source>
        <strain evidence="1">HKV1</strain>
    </source>
</reference>
<gene>
    <name evidence="1" type="ORF">Hokovirus_2_15</name>
</gene>